<dbReference type="AlphaFoldDB" id="A0A5B7DEH2"/>
<evidence type="ECO:0000313" key="2">
    <source>
        <dbReference type="EMBL" id="MPC19619.1"/>
    </source>
</evidence>
<feature type="region of interest" description="Disordered" evidence="1">
    <location>
        <begin position="14"/>
        <end position="43"/>
    </location>
</feature>
<organism evidence="2 3">
    <name type="scientific">Portunus trituberculatus</name>
    <name type="common">Swimming crab</name>
    <name type="synonym">Neptunus trituberculatus</name>
    <dbReference type="NCBI Taxonomy" id="210409"/>
    <lineage>
        <taxon>Eukaryota</taxon>
        <taxon>Metazoa</taxon>
        <taxon>Ecdysozoa</taxon>
        <taxon>Arthropoda</taxon>
        <taxon>Crustacea</taxon>
        <taxon>Multicrustacea</taxon>
        <taxon>Malacostraca</taxon>
        <taxon>Eumalacostraca</taxon>
        <taxon>Eucarida</taxon>
        <taxon>Decapoda</taxon>
        <taxon>Pleocyemata</taxon>
        <taxon>Brachyura</taxon>
        <taxon>Eubrachyura</taxon>
        <taxon>Portunoidea</taxon>
        <taxon>Portunidae</taxon>
        <taxon>Portuninae</taxon>
        <taxon>Portunus</taxon>
    </lineage>
</organism>
<comment type="caution">
    <text evidence="2">The sequence shown here is derived from an EMBL/GenBank/DDBJ whole genome shotgun (WGS) entry which is preliminary data.</text>
</comment>
<name>A0A5B7DEH2_PORTR</name>
<protein>
    <submittedName>
        <fullName evidence="2">Uncharacterized protein</fullName>
    </submittedName>
</protein>
<gene>
    <name evidence="2" type="ORF">E2C01_012539</name>
</gene>
<accession>A0A5B7DEH2</accession>
<proteinExistence type="predicted"/>
<dbReference type="EMBL" id="VSRR010000786">
    <property type="protein sequence ID" value="MPC19619.1"/>
    <property type="molecule type" value="Genomic_DNA"/>
</dbReference>
<evidence type="ECO:0000256" key="1">
    <source>
        <dbReference type="SAM" id="MobiDB-lite"/>
    </source>
</evidence>
<evidence type="ECO:0000313" key="3">
    <source>
        <dbReference type="Proteomes" id="UP000324222"/>
    </source>
</evidence>
<reference evidence="2 3" key="1">
    <citation type="submission" date="2019-05" db="EMBL/GenBank/DDBJ databases">
        <title>Another draft genome of Portunus trituberculatus and its Hox gene families provides insights of decapod evolution.</title>
        <authorList>
            <person name="Jeong J.-H."/>
            <person name="Song I."/>
            <person name="Kim S."/>
            <person name="Choi T."/>
            <person name="Kim D."/>
            <person name="Ryu S."/>
            <person name="Kim W."/>
        </authorList>
    </citation>
    <scope>NUCLEOTIDE SEQUENCE [LARGE SCALE GENOMIC DNA]</scope>
    <source>
        <tissue evidence="2">Muscle</tissue>
    </source>
</reference>
<dbReference type="Proteomes" id="UP000324222">
    <property type="component" value="Unassembled WGS sequence"/>
</dbReference>
<sequence length="139" mass="14770">MAVRLVGEQRLKAGAHARMGRSTQTAARHTRDGTHSAGPQADVRPPCQLAESCVPACGSTSHPARTGGLACGKTLVRQEQRLGQLPSQETGSPASCLLTLGEDNDVHNFHHSCSGAELLILSLHTSYSSYYECLVQCSK</sequence>
<keyword evidence="3" id="KW-1185">Reference proteome</keyword>